<sequence>MVDRPGALVIEDTGEVRRLLCEVLRMAGFDVTEAATGAEGLDLIAERHPDLVTLDLMLPDMDGIEVCRRLRGMTSAYVIMLSGRTEEADRLVGLEVGADDYMTKPFSPRELRARVAAMFRRPRRGDLRGSGDRPRILTSGDLVVDEESHEVRLAGRPVPLTRIEFDLLLLLASNPRRVWTRETLTRMVWHTDWPGNDHVIDVHVANLRRKLGDDARSGRWVRTVHGVGYRFGG</sequence>
<feature type="domain" description="Response regulatory" evidence="8">
    <location>
        <begin position="6"/>
        <end position="119"/>
    </location>
</feature>
<dbReference type="PROSITE" id="PS50110">
    <property type="entry name" value="RESPONSE_REGULATORY"/>
    <property type="match status" value="1"/>
</dbReference>
<dbReference type="CDD" id="cd00383">
    <property type="entry name" value="trans_reg_C"/>
    <property type="match status" value="1"/>
</dbReference>
<name>A0A7X0C1G4_9ACTN</name>
<dbReference type="SUPFAM" id="SSF52172">
    <property type="entry name" value="CheY-like"/>
    <property type="match status" value="1"/>
</dbReference>
<dbReference type="InterPro" id="IPR039420">
    <property type="entry name" value="WalR-like"/>
</dbReference>
<accession>A0A7X0C1G4</accession>
<dbReference type="AlphaFoldDB" id="A0A7X0C1G4"/>
<dbReference type="InterPro" id="IPR001789">
    <property type="entry name" value="Sig_transdc_resp-reg_receiver"/>
</dbReference>
<organism evidence="10 11">
    <name type="scientific">Nonomuraea muscovyensis</name>
    <dbReference type="NCBI Taxonomy" id="1124761"/>
    <lineage>
        <taxon>Bacteria</taxon>
        <taxon>Bacillati</taxon>
        <taxon>Actinomycetota</taxon>
        <taxon>Actinomycetes</taxon>
        <taxon>Streptosporangiales</taxon>
        <taxon>Streptosporangiaceae</taxon>
        <taxon>Nonomuraea</taxon>
    </lineage>
</organism>
<gene>
    <name evidence="10" type="ORF">FHU36_003276</name>
</gene>
<keyword evidence="3" id="KW-0805">Transcription regulation</keyword>
<dbReference type="Gene3D" id="3.40.50.2300">
    <property type="match status" value="1"/>
</dbReference>
<evidence type="ECO:0000256" key="4">
    <source>
        <dbReference type="ARBA" id="ARBA00023125"/>
    </source>
</evidence>
<dbReference type="GO" id="GO:0032993">
    <property type="term" value="C:protein-DNA complex"/>
    <property type="evidence" value="ECO:0007669"/>
    <property type="project" value="TreeGrafter"/>
</dbReference>
<evidence type="ECO:0000256" key="5">
    <source>
        <dbReference type="ARBA" id="ARBA00023163"/>
    </source>
</evidence>
<dbReference type="GO" id="GO:0006355">
    <property type="term" value="P:regulation of DNA-templated transcription"/>
    <property type="evidence" value="ECO:0007669"/>
    <property type="project" value="InterPro"/>
</dbReference>
<keyword evidence="1 6" id="KW-0597">Phosphoprotein</keyword>
<evidence type="ECO:0000259" key="9">
    <source>
        <dbReference type="PROSITE" id="PS51755"/>
    </source>
</evidence>
<evidence type="ECO:0000259" key="8">
    <source>
        <dbReference type="PROSITE" id="PS50110"/>
    </source>
</evidence>
<feature type="modified residue" description="4-aspartylphosphate" evidence="6">
    <location>
        <position position="55"/>
    </location>
</feature>
<dbReference type="PANTHER" id="PTHR48111:SF4">
    <property type="entry name" value="DNA-BINDING DUAL TRANSCRIPTIONAL REGULATOR OMPR"/>
    <property type="match status" value="1"/>
</dbReference>
<evidence type="ECO:0000256" key="1">
    <source>
        <dbReference type="ARBA" id="ARBA00022553"/>
    </source>
</evidence>
<reference evidence="10 11" key="1">
    <citation type="submission" date="2020-08" db="EMBL/GenBank/DDBJ databases">
        <title>Sequencing the genomes of 1000 actinobacteria strains.</title>
        <authorList>
            <person name="Klenk H.-P."/>
        </authorList>
    </citation>
    <scope>NUCLEOTIDE SEQUENCE [LARGE SCALE GENOMIC DNA]</scope>
    <source>
        <strain evidence="10 11">DSM 45913</strain>
    </source>
</reference>
<dbReference type="Proteomes" id="UP000583800">
    <property type="component" value="Unassembled WGS sequence"/>
</dbReference>
<keyword evidence="4 7" id="KW-0238">DNA-binding</keyword>
<keyword evidence="11" id="KW-1185">Reference proteome</keyword>
<dbReference type="GO" id="GO:0000976">
    <property type="term" value="F:transcription cis-regulatory region binding"/>
    <property type="evidence" value="ECO:0007669"/>
    <property type="project" value="TreeGrafter"/>
</dbReference>
<dbReference type="Pfam" id="PF00072">
    <property type="entry name" value="Response_reg"/>
    <property type="match status" value="1"/>
</dbReference>
<evidence type="ECO:0000256" key="6">
    <source>
        <dbReference type="PROSITE-ProRule" id="PRU00169"/>
    </source>
</evidence>
<dbReference type="FunFam" id="1.10.10.10:FF:000018">
    <property type="entry name" value="DNA-binding response regulator ResD"/>
    <property type="match status" value="1"/>
</dbReference>
<evidence type="ECO:0000256" key="7">
    <source>
        <dbReference type="PROSITE-ProRule" id="PRU01091"/>
    </source>
</evidence>
<keyword evidence="2" id="KW-0902">Two-component regulatory system</keyword>
<dbReference type="Pfam" id="PF00486">
    <property type="entry name" value="Trans_reg_C"/>
    <property type="match status" value="1"/>
</dbReference>
<dbReference type="InterPro" id="IPR011006">
    <property type="entry name" value="CheY-like_superfamily"/>
</dbReference>
<dbReference type="Gene3D" id="6.10.250.690">
    <property type="match status" value="1"/>
</dbReference>
<evidence type="ECO:0000313" key="10">
    <source>
        <dbReference type="EMBL" id="MBB6346767.1"/>
    </source>
</evidence>
<dbReference type="PROSITE" id="PS51755">
    <property type="entry name" value="OMPR_PHOB"/>
    <property type="match status" value="1"/>
</dbReference>
<dbReference type="SMART" id="SM00448">
    <property type="entry name" value="REC"/>
    <property type="match status" value="1"/>
</dbReference>
<protein>
    <submittedName>
        <fullName evidence="10">DNA-binding response OmpR family regulator</fullName>
    </submittedName>
</protein>
<dbReference type="SMART" id="SM00862">
    <property type="entry name" value="Trans_reg_C"/>
    <property type="match status" value="1"/>
</dbReference>
<dbReference type="FunFam" id="3.40.50.2300:FF:000001">
    <property type="entry name" value="DNA-binding response regulator PhoB"/>
    <property type="match status" value="1"/>
</dbReference>
<evidence type="ECO:0000256" key="3">
    <source>
        <dbReference type="ARBA" id="ARBA00023015"/>
    </source>
</evidence>
<evidence type="ECO:0000313" key="11">
    <source>
        <dbReference type="Proteomes" id="UP000583800"/>
    </source>
</evidence>
<dbReference type="RefSeq" id="WP_221495910.1">
    <property type="nucleotide sequence ID" value="NZ_JACHJB010000001.1"/>
</dbReference>
<keyword evidence="5" id="KW-0804">Transcription</keyword>
<dbReference type="GO" id="GO:0005829">
    <property type="term" value="C:cytosol"/>
    <property type="evidence" value="ECO:0007669"/>
    <property type="project" value="TreeGrafter"/>
</dbReference>
<dbReference type="EMBL" id="JACHJB010000001">
    <property type="protein sequence ID" value="MBB6346767.1"/>
    <property type="molecule type" value="Genomic_DNA"/>
</dbReference>
<dbReference type="Gene3D" id="1.10.10.10">
    <property type="entry name" value="Winged helix-like DNA-binding domain superfamily/Winged helix DNA-binding domain"/>
    <property type="match status" value="1"/>
</dbReference>
<dbReference type="InterPro" id="IPR001867">
    <property type="entry name" value="OmpR/PhoB-type_DNA-bd"/>
</dbReference>
<dbReference type="InterPro" id="IPR036388">
    <property type="entry name" value="WH-like_DNA-bd_sf"/>
</dbReference>
<comment type="caution">
    <text evidence="10">The sequence shown here is derived from an EMBL/GenBank/DDBJ whole genome shotgun (WGS) entry which is preliminary data.</text>
</comment>
<feature type="DNA-binding region" description="OmpR/PhoB-type" evidence="7">
    <location>
        <begin position="134"/>
        <end position="233"/>
    </location>
</feature>
<proteinExistence type="predicted"/>
<dbReference type="PANTHER" id="PTHR48111">
    <property type="entry name" value="REGULATOR OF RPOS"/>
    <property type="match status" value="1"/>
</dbReference>
<dbReference type="GO" id="GO:0000156">
    <property type="term" value="F:phosphorelay response regulator activity"/>
    <property type="evidence" value="ECO:0007669"/>
    <property type="project" value="TreeGrafter"/>
</dbReference>
<evidence type="ECO:0000256" key="2">
    <source>
        <dbReference type="ARBA" id="ARBA00023012"/>
    </source>
</evidence>
<dbReference type="CDD" id="cd17574">
    <property type="entry name" value="REC_OmpR"/>
    <property type="match status" value="1"/>
</dbReference>
<feature type="domain" description="OmpR/PhoB-type" evidence="9">
    <location>
        <begin position="134"/>
        <end position="233"/>
    </location>
</feature>